<dbReference type="Proteomes" id="UP000076486">
    <property type="component" value="Unassembled WGS sequence"/>
</dbReference>
<name>A0A167NH45_9GAMM</name>
<gene>
    <name evidence="2" type="ORF">N473_07520</name>
</gene>
<dbReference type="AlphaFoldDB" id="A0A167NH45"/>
<organism evidence="2 3">
    <name type="scientific">Pseudoalteromonas luteoviolacea CPMOR-1</name>
    <dbReference type="NCBI Taxonomy" id="1365248"/>
    <lineage>
        <taxon>Bacteria</taxon>
        <taxon>Pseudomonadati</taxon>
        <taxon>Pseudomonadota</taxon>
        <taxon>Gammaproteobacteria</taxon>
        <taxon>Alteromonadales</taxon>
        <taxon>Pseudoalteromonadaceae</taxon>
        <taxon>Pseudoalteromonas</taxon>
    </lineage>
</organism>
<dbReference type="RefSeq" id="WP_063366327.1">
    <property type="nucleotide sequence ID" value="NZ_AUYC01000002.1"/>
</dbReference>
<keyword evidence="1" id="KW-0732">Signal</keyword>
<evidence type="ECO:0000313" key="3">
    <source>
        <dbReference type="Proteomes" id="UP000076486"/>
    </source>
</evidence>
<feature type="chain" id="PRO_5007890694" evidence="1">
    <location>
        <begin position="22"/>
        <end position="106"/>
    </location>
</feature>
<dbReference type="PATRIC" id="fig|1365248.3.peg.177"/>
<protein>
    <submittedName>
        <fullName evidence="2">Uncharacterized protein</fullName>
    </submittedName>
</protein>
<evidence type="ECO:0000256" key="1">
    <source>
        <dbReference type="SAM" id="SignalP"/>
    </source>
</evidence>
<dbReference type="EMBL" id="AUYC01000002">
    <property type="protein sequence ID" value="KZN68266.1"/>
    <property type="molecule type" value="Genomic_DNA"/>
</dbReference>
<evidence type="ECO:0000313" key="2">
    <source>
        <dbReference type="EMBL" id="KZN68266.1"/>
    </source>
</evidence>
<feature type="signal peptide" evidence="1">
    <location>
        <begin position="1"/>
        <end position="21"/>
    </location>
</feature>
<sequence length="106" mass="11533">MARLTLFSLFFLFIAPVMVKAQTIAVKISEDIVYFNAPITGEAPSCVTADNINQWAFSLTSPDGAHLYRALLAAQNQHALIKVAATSQCSAVFNIATPKSIELIYQ</sequence>
<comment type="caution">
    <text evidence="2">The sequence shown here is derived from an EMBL/GenBank/DDBJ whole genome shotgun (WGS) entry which is preliminary data.</text>
</comment>
<accession>A0A167NH45</accession>
<reference evidence="2 3" key="1">
    <citation type="submission" date="2013-07" db="EMBL/GenBank/DDBJ databases">
        <title>Comparative Genomic and Metabolomic Analysis of Twelve Strains of Pseudoalteromonas luteoviolacea.</title>
        <authorList>
            <person name="Vynne N.G."/>
            <person name="Mansson M."/>
            <person name="Gram L."/>
        </authorList>
    </citation>
    <scope>NUCLEOTIDE SEQUENCE [LARGE SCALE GENOMIC DNA]</scope>
    <source>
        <strain evidence="2 3">CPMOR-1</strain>
    </source>
</reference>
<proteinExistence type="predicted"/>